<evidence type="ECO:0000256" key="7">
    <source>
        <dbReference type="ARBA" id="ARBA00022490"/>
    </source>
</evidence>
<keyword evidence="7 15" id="KW-0963">Cytoplasm</keyword>
<evidence type="ECO:0000256" key="10">
    <source>
        <dbReference type="ARBA" id="ARBA00022691"/>
    </source>
</evidence>
<comment type="similarity">
    <text evidence="3 15 17">Belongs to the RNA methyltransferase TrmD family.</text>
</comment>
<dbReference type="AlphaFoldDB" id="C8W5A2"/>
<dbReference type="PANTHER" id="PTHR46417">
    <property type="entry name" value="TRNA (GUANINE-N(1)-)-METHYLTRANSFERASE"/>
    <property type="match status" value="1"/>
</dbReference>
<dbReference type="InterPro" id="IPR002649">
    <property type="entry name" value="tRNA_m1G_MeTrfase_TrmD"/>
</dbReference>
<dbReference type="Gene3D" id="1.10.1270.20">
    <property type="entry name" value="tRNA(m1g37)methyltransferase, domain 2"/>
    <property type="match status" value="1"/>
</dbReference>
<dbReference type="Gene3D" id="3.40.1280.10">
    <property type="match status" value="1"/>
</dbReference>
<evidence type="ECO:0000256" key="16">
    <source>
        <dbReference type="PIRSR" id="PIRSR000386-1"/>
    </source>
</evidence>
<keyword evidence="8 15" id="KW-0489">Methyltransferase</keyword>
<gene>
    <name evidence="15" type="primary">trmD</name>
    <name evidence="19" type="ordered locus">Dtox_1200</name>
</gene>
<dbReference type="FunFam" id="3.40.1280.10:FF:000001">
    <property type="entry name" value="tRNA (guanine-N(1)-)-methyltransferase"/>
    <property type="match status" value="1"/>
</dbReference>
<dbReference type="FunFam" id="1.10.1270.20:FF:000001">
    <property type="entry name" value="tRNA (guanine-N(1)-)-methyltransferase"/>
    <property type="match status" value="1"/>
</dbReference>
<dbReference type="HOGENOM" id="CLU_047363_0_1_9"/>
<evidence type="ECO:0000256" key="13">
    <source>
        <dbReference type="ARBA" id="ARBA00033392"/>
    </source>
</evidence>
<dbReference type="HAMAP" id="MF_00605">
    <property type="entry name" value="TrmD"/>
    <property type="match status" value="1"/>
</dbReference>
<evidence type="ECO:0000313" key="20">
    <source>
        <dbReference type="Proteomes" id="UP000002217"/>
    </source>
</evidence>
<dbReference type="EC" id="2.1.1.228" evidence="5 15"/>
<dbReference type="Proteomes" id="UP000002217">
    <property type="component" value="Chromosome"/>
</dbReference>
<feature type="binding site" evidence="15 16">
    <location>
        <begin position="133"/>
        <end position="138"/>
    </location>
    <ligand>
        <name>S-adenosyl-L-methionine</name>
        <dbReference type="ChEBI" id="CHEBI:59789"/>
    </ligand>
</feature>
<keyword evidence="9 15" id="KW-0808">Transferase</keyword>
<comment type="function">
    <text evidence="1 15 17">Specifically methylates guanosine-37 in various tRNAs.</text>
</comment>
<dbReference type="InterPro" id="IPR016009">
    <property type="entry name" value="tRNA_MeTrfase_TRMD/TRM10"/>
</dbReference>
<keyword evidence="10 15" id="KW-0949">S-adenosyl-L-methionine</keyword>
<dbReference type="CDD" id="cd18080">
    <property type="entry name" value="TrmD-like"/>
    <property type="match status" value="1"/>
</dbReference>
<evidence type="ECO:0000256" key="17">
    <source>
        <dbReference type="RuleBase" id="RU003464"/>
    </source>
</evidence>
<evidence type="ECO:0000256" key="5">
    <source>
        <dbReference type="ARBA" id="ARBA00012807"/>
    </source>
</evidence>
<proteinExistence type="inferred from homology"/>
<evidence type="ECO:0000256" key="11">
    <source>
        <dbReference type="ARBA" id="ARBA00022694"/>
    </source>
</evidence>
<evidence type="ECO:0000256" key="9">
    <source>
        <dbReference type="ARBA" id="ARBA00022679"/>
    </source>
</evidence>
<evidence type="ECO:0000256" key="4">
    <source>
        <dbReference type="ARBA" id="ARBA00011738"/>
    </source>
</evidence>
<keyword evidence="11 15" id="KW-0819">tRNA processing</keyword>
<evidence type="ECO:0000256" key="6">
    <source>
        <dbReference type="ARBA" id="ARBA00014679"/>
    </source>
</evidence>
<dbReference type="GO" id="GO:0005829">
    <property type="term" value="C:cytosol"/>
    <property type="evidence" value="ECO:0007669"/>
    <property type="project" value="TreeGrafter"/>
</dbReference>
<evidence type="ECO:0000256" key="12">
    <source>
        <dbReference type="ARBA" id="ARBA00029736"/>
    </source>
</evidence>
<protein>
    <recommendedName>
        <fullName evidence="6 15">tRNA (guanine-N(1)-)-methyltransferase</fullName>
        <ecNumber evidence="5 15">2.1.1.228</ecNumber>
    </recommendedName>
    <alternativeName>
        <fullName evidence="12 15">M1G-methyltransferase</fullName>
    </alternativeName>
    <alternativeName>
        <fullName evidence="13 15">tRNA [GM37] methyltransferase</fullName>
    </alternativeName>
</protein>
<dbReference type="OrthoDB" id="9807416at2"/>
<dbReference type="PIRSF" id="PIRSF000386">
    <property type="entry name" value="tRNA_mtase"/>
    <property type="match status" value="1"/>
</dbReference>
<evidence type="ECO:0000256" key="1">
    <source>
        <dbReference type="ARBA" id="ARBA00002634"/>
    </source>
</evidence>
<feature type="binding site" evidence="15 16">
    <location>
        <position position="113"/>
    </location>
    <ligand>
        <name>S-adenosyl-L-methionine</name>
        <dbReference type="ChEBI" id="CHEBI:59789"/>
    </ligand>
</feature>
<evidence type="ECO:0000256" key="2">
    <source>
        <dbReference type="ARBA" id="ARBA00004496"/>
    </source>
</evidence>
<accession>C8W5A2</accession>
<reference evidence="19 20" key="1">
    <citation type="journal article" date="2009" name="Stand. Genomic Sci.">
        <title>Complete genome sequence of Desulfotomaculum acetoxidans type strain (5575).</title>
        <authorList>
            <person name="Spring S."/>
            <person name="Lapidus A."/>
            <person name="Schroder M."/>
            <person name="Gleim D."/>
            <person name="Sims D."/>
            <person name="Meincke L."/>
            <person name="Glavina Del Rio T."/>
            <person name="Tice H."/>
            <person name="Copeland A."/>
            <person name="Cheng J.F."/>
            <person name="Lucas S."/>
            <person name="Chen F."/>
            <person name="Nolan M."/>
            <person name="Bruce D."/>
            <person name="Goodwin L."/>
            <person name="Pitluck S."/>
            <person name="Ivanova N."/>
            <person name="Mavromatis K."/>
            <person name="Mikhailova N."/>
            <person name="Pati A."/>
            <person name="Chen A."/>
            <person name="Palaniappan K."/>
            <person name="Land M."/>
            <person name="Hauser L."/>
            <person name="Chang Y.J."/>
            <person name="Jeffries C.D."/>
            <person name="Chain P."/>
            <person name="Saunders E."/>
            <person name="Brettin T."/>
            <person name="Detter J.C."/>
            <person name="Goker M."/>
            <person name="Bristow J."/>
            <person name="Eisen J.A."/>
            <person name="Markowitz V."/>
            <person name="Hugenholtz P."/>
            <person name="Kyrpides N.C."/>
            <person name="Klenk H.P."/>
            <person name="Han C."/>
        </authorList>
    </citation>
    <scope>NUCLEOTIDE SEQUENCE [LARGE SCALE GENOMIC DNA]</scope>
    <source>
        <strain evidence="20">ATCC 49208 / DSM 771 / VKM B-1644</strain>
    </source>
</reference>
<evidence type="ECO:0000256" key="14">
    <source>
        <dbReference type="ARBA" id="ARBA00047783"/>
    </source>
</evidence>
<comment type="subcellular location">
    <subcellularLocation>
        <location evidence="2 15 17">Cytoplasm</location>
    </subcellularLocation>
</comment>
<feature type="domain" description="tRNA methyltransferase TRMD/TRM10-type" evidence="18">
    <location>
        <begin position="1"/>
        <end position="225"/>
    </location>
</feature>
<dbReference type="EMBL" id="CP001720">
    <property type="protein sequence ID" value="ACV62084.1"/>
    <property type="molecule type" value="Genomic_DNA"/>
</dbReference>
<dbReference type="Pfam" id="PF01746">
    <property type="entry name" value="tRNA_m1G_MT"/>
    <property type="match status" value="1"/>
</dbReference>
<dbReference type="NCBIfam" id="TIGR00088">
    <property type="entry name" value="trmD"/>
    <property type="match status" value="1"/>
</dbReference>
<dbReference type="InterPro" id="IPR023148">
    <property type="entry name" value="tRNA_m1G_MeTrfase_C_sf"/>
</dbReference>
<dbReference type="NCBIfam" id="NF000648">
    <property type="entry name" value="PRK00026.1"/>
    <property type="match status" value="1"/>
</dbReference>
<evidence type="ECO:0000313" key="19">
    <source>
        <dbReference type="EMBL" id="ACV62084.1"/>
    </source>
</evidence>
<keyword evidence="20" id="KW-1185">Reference proteome</keyword>
<organism evidence="19 20">
    <name type="scientific">Desulfofarcimen acetoxidans (strain ATCC 49208 / DSM 771 / KCTC 5769 / VKM B-1644 / 5575)</name>
    <name type="common">Desulfotomaculum acetoxidans</name>
    <dbReference type="NCBI Taxonomy" id="485916"/>
    <lineage>
        <taxon>Bacteria</taxon>
        <taxon>Bacillati</taxon>
        <taxon>Bacillota</taxon>
        <taxon>Clostridia</taxon>
        <taxon>Eubacteriales</taxon>
        <taxon>Peptococcaceae</taxon>
        <taxon>Desulfofarcimen</taxon>
    </lineage>
</organism>
<evidence type="ECO:0000256" key="15">
    <source>
        <dbReference type="HAMAP-Rule" id="MF_00605"/>
    </source>
</evidence>
<evidence type="ECO:0000256" key="8">
    <source>
        <dbReference type="ARBA" id="ARBA00022603"/>
    </source>
</evidence>
<dbReference type="STRING" id="485916.Dtox_1200"/>
<dbReference type="RefSeq" id="WP_015756799.1">
    <property type="nucleotide sequence ID" value="NC_013216.1"/>
</dbReference>
<dbReference type="GO" id="GO:0002939">
    <property type="term" value="P:tRNA N1-guanine methylation"/>
    <property type="evidence" value="ECO:0007669"/>
    <property type="project" value="TreeGrafter"/>
</dbReference>
<evidence type="ECO:0000256" key="3">
    <source>
        <dbReference type="ARBA" id="ARBA00007630"/>
    </source>
</evidence>
<dbReference type="InterPro" id="IPR029026">
    <property type="entry name" value="tRNA_m1G_MTases_N"/>
</dbReference>
<dbReference type="KEGG" id="dae:Dtox_1200"/>
<dbReference type="SUPFAM" id="SSF75217">
    <property type="entry name" value="alpha/beta knot"/>
    <property type="match status" value="1"/>
</dbReference>
<evidence type="ECO:0000259" key="18">
    <source>
        <dbReference type="Pfam" id="PF01746"/>
    </source>
</evidence>
<dbReference type="PANTHER" id="PTHR46417:SF1">
    <property type="entry name" value="TRNA (GUANINE-N(1)-)-METHYLTRANSFERASE"/>
    <property type="match status" value="1"/>
</dbReference>
<comment type="subunit">
    <text evidence="4 15 17">Homodimer.</text>
</comment>
<dbReference type="InterPro" id="IPR029028">
    <property type="entry name" value="Alpha/beta_knot_MTases"/>
</dbReference>
<name>C8W5A2_DESAS</name>
<dbReference type="eggNOG" id="COG0336">
    <property type="taxonomic scope" value="Bacteria"/>
</dbReference>
<comment type="catalytic activity">
    <reaction evidence="14 15 17">
        <text>guanosine(37) in tRNA + S-adenosyl-L-methionine = N(1)-methylguanosine(37) in tRNA + S-adenosyl-L-homocysteine + H(+)</text>
        <dbReference type="Rhea" id="RHEA:36899"/>
        <dbReference type="Rhea" id="RHEA-COMP:10145"/>
        <dbReference type="Rhea" id="RHEA-COMP:10147"/>
        <dbReference type="ChEBI" id="CHEBI:15378"/>
        <dbReference type="ChEBI" id="CHEBI:57856"/>
        <dbReference type="ChEBI" id="CHEBI:59789"/>
        <dbReference type="ChEBI" id="CHEBI:73542"/>
        <dbReference type="ChEBI" id="CHEBI:74269"/>
        <dbReference type="EC" id="2.1.1.228"/>
    </reaction>
</comment>
<sequence>MNIDILTLFPEMFASPFDSSIIKRARDKNIVQINTYNIRGFSRNKHHTVDDTPFGGGVGMVMHAEPVFEAVEKLKNSNESKSRIILMCPQGMTFTQGYAKELAQEERLIFICGHYEGIDDRVREHLVTDEISVGDFVLTGGEIPVMVLVDAVVRLIPGVLGDKASAEEDSFYNGLLEYPHYTRPRNYKGCEVPEILLSGHHENIRKWRLRQSLLRTLAGRPDLFKEKLLTAEEKKLLKEIHADLAEILNT</sequence>
<dbReference type="GO" id="GO:0052906">
    <property type="term" value="F:tRNA (guanine(37)-N1)-methyltransferase activity"/>
    <property type="evidence" value="ECO:0007669"/>
    <property type="project" value="UniProtKB-UniRule"/>
</dbReference>